<feature type="compositionally biased region" description="Pro residues" evidence="3">
    <location>
        <begin position="293"/>
        <end position="306"/>
    </location>
</feature>
<dbReference type="Gene3D" id="2.60.34.10">
    <property type="entry name" value="Substrate Binding Domain Of DNAk, Chain A, domain 1"/>
    <property type="match status" value="1"/>
</dbReference>
<feature type="compositionally biased region" description="Pro residues" evidence="3">
    <location>
        <begin position="222"/>
        <end position="262"/>
    </location>
</feature>
<feature type="compositionally biased region" description="Pro residues" evidence="3">
    <location>
        <begin position="181"/>
        <end position="191"/>
    </location>
</feature>
<name>A0ABU5H527_9BACT</name>
<keyword evidence="5" id="KW-1185">Reference proteome</keyword>
<dbReference type="Gene3D" id="2.40.10.220">
    <property type="entry name" value="predicted glycosyltransferase like domains"/>
    <property type="match status" value="1"/>
</dbReference>
<keyword evidence="1" id="KW-0547">Nucleotide-binding</keyword>
<evidence type="ECO:0000313" key="5">
    <source>
        <dbReference type="Proteomes" id="UP001291309"/>
    </source>
</evidence>
<evidence type="ECO:0000256" key="2">
    <source>
        <dbReference type="ARBA" id="ARBA00022840"/>
    </source>
</evidence>
<dbReference type="InterPro" id="IPR011752">
    <property type="entry name" value="PilV_Myxo-type"/>
</dbReference>
<feature type="compositionally biased region" description="Low complexity" evidence="3">
    <location>
        <begin position="112"/>
        <end position="126"/>
    </location>
</feature>
<feature type="compositionally biased region" description="Low complexity" evidence="3">
    <location>
        <begin position="192"/>
        <end position="206"/>
    </location>
</feature>
<dbReference type="Gene3D" id="3.30.420.40">
    <property type="match status" value="2"/>
</dbReference>
<feature type="region of interest" description="Disordered" evidence="3">
    <location>
        <begin position="107"/>
        <end position="356"/>
    </location>
</feature>
<feature type="compositionally biased region" description="Low complexity" evidence="3">
    <location>
        <begin position="278"/>
        <end position="292"/>
    </location>
</feature>
<dbReference type="NCBIfam" id="TIGR02266">
    <property type="entry name" value="gmx_TIGR02266"/>
    <property type="match status" value="1"/>
</dbReference>
<protein>
    <submittedName>
        <fullName evidence="4">TIGR02266 family protein</fullName>
    </submittedName>
</protein>
<feature type="compositionally biased region" description="Low complexity" evidence="3">
    <location>
        <begin position="319"/>
        <end position="329"/>
    </location>
</feature>
<dbReference type="PRINTS" id="PR00301">
    <property type="entry name" value="HEATSHOCK70"/>
</dbReference>
<evidence type="ECO:0000256" key="3">
    <source>
        <dbReference type="SAM" id="MobiDB-lite"/>
    </source>
</evidence>
<evidence type="ECO:0000313" key="4">
    <source>
        <dbReference type="EMBL" id="MDY7228435.1"/>
    </source>
</evidence>
<dbReference type="InterPro" id="IPR043129">
    <property type="entry name" value="ATPase_NBD"/>
</dbReference>
<keyword evidence="2" id="KW-0067">ATP-binding</keyword>
<dbReference type="PANTHER" id="PTHR19375">
    <property type="entry name" value="HEAT SHOCK PROTEIN 70KDA"/>
    <property type="match status" value="1"/>
</dbReference>
<dbReference type="EMBL" id="JAXIVS010000006">
    <property type="protein sequence ID" value="MDY7228435.1"/>
    <property type="molecule type" value="Genomic_DNA"/>
</dbReference>
<dbReference type="Pfam" id="PF00012">
    <property type="entry name" value="HSP70"/>
    <property type="match status" value="1"/>
</dbReference>
<evidence type="ECO:0000256" key="1">
    <source>
        <dbReference type="ARBA" id="ARBA00022741"/>
    </source>
</evidence>
<accession>A0ABU5H527</accession>
<organism evidence="4 5">
    <name type="scientific">Hyalangium rubrum</name>
    <dbReference type="NCBI Taxonomy" id="3103134"/>
    <lineage>
        <taxon>Bacteria</taxon>
        <taxon>Pseudomonadati</taxon>
        <taxon>Myxococcota</taxon>
        <taxon>Myxococcia</taxon>
        <taxon>Myxococcales</taxon>
        <taxon>Cystobacterineae</taxon>
        <taxon>Archangiaceae</taxon>
        <taxon>Hyalangium</taxon>
    </lineage>
</organism>
<gene>
    <name evidence="4" type="ORF">SYV04_18580</name>
</gene>
<dbReference type="InterPro" id="IPR029047">
    <property type="entry name" value="HSP70_peptide-bd_sf"/>
</dbReference>
<proteinExistence type="predicted"/>
<dbReference type="Gene3D" id="3.90.640.10">
    <property type="entry name" value="Actin, Chain A, domain 4"/>
    <property type="match status" value="1"/>
</dbReference>
<dbReference type="SUPFAM" id="SSF53067">
    <property type="entry name" value="Actin-like ATPase domain"/>
    <property type="match status" value="2"/>
</dbReference>
<dbReference type="RefSeq" id="WP_321547164.1">
    <property type="nucleotide sequence ID" value="NZ_JAXIVS010000006.1"/>
</dbReference>
<dbReference type="SUPFAM" id="SSF100920">
    <property type="entry name" value="Heat shock protein 70kD (HSP70), peptide-binding domain"/>
    <property type="match status" value="1"/>
</dbReference>
<reference evidence="4 5" key="1">
    <citation type="submission" date="2023-12" db="EMBL/GenBank/DDBJ databases">
        <title>the genome sequence of Hyalangium sp. s54d21.</title>
        <authorList>
            <person name="Zhang X."/>
        </authorList>
    </citation>
    <scope>NUCLEOTIDE SEQUENCE [LARGE SCALE GENOMIC DNA]</scope>
    <source>
        <strain evidence="5">s54d21</strain>
    </source>
</reference>
<comment type="caution">
    <text evidence="4">The sequence shown here is derived from an EMBL/GenBank/DDBJ whole genome shotgun (WGS) entry which is preliminary data.</text>
</comment>
<dbReference type="Proteomes" id="UP001291309">
    <property type="component" value="Unassembled WGS sequence"/>
</dbReference>
<dbReference type="InterPro" id="IPR013126">
    <property type="entry name" value="Hsp_70_fam"/>
</dbReference>
<sequence length="898" mass="93245">MTVAPNLLPLRIRLPYTTEEEFIEKYGSNVARGGVFIATRALKEEGTALAFEFVLADGTRLLRGEGVVVKAQIDEGGGRSGMTVRFVKLDAPSKVFIERLVAYRSGEPASPPEVRAAPAAPSRPVATPTPAPAASPAPVAAERRPAAPAAPPAPSVGTNAAGLLSTPPPPGMVRRTAPAPAAAPPSAPAVAPPEAVRPPTATTRPVAAPPAPQAEAPRRAEPPPQRQSPTPPVEAPFARPPEPVRPVQPLPVDPPPAAPVAPPSSTVGATRAEPPAPVQVAPPSAAPTATRTEPPPVARNPTPVDPAPASVQTPPPVAREPAAPAAPIERAPEEPPPRVEAPAPAPPEDIRRSPEFKGRRRTVLEVPVAAPVAPAAPEVVLGIDLGTTEARVAVFHEGAPRLIPTGGQEARGLPSMLAVDASGQLLVGTAAQAEAERTPRHAATGLKRLLGLRARSPRLRGFVGLPFSVTADPRGDASVELHGRVIPLTEFATHLLRELKSSAAAFLGREATRAVLSVPAHFDARQRAALREAAELAGLQVSRILNAPAAATLAYGHGRGLARKRVLVVDLGGGGLEISVVQVTGDDLEIVTTGCEPMLGGMDFDARIAEALNAELRGQAEPSPESPPDWGSLRAAAESAKVVLSEQEETTVSLRGGAQLSLSRERVEALTADLAQRVTEATREVLESSALTPQGLDAVLLVGGQSRAPLVRRRLEESLGVPVRSDVDPLGAVALGAALLGRSLLEIDSGKPGATVSDVLSVPLGVGERGGTIRRVFERNTRLPADKTLVLPVTLGPLSLALFQGPSPLVAESEYLGALHFQLERAGEAEIHFSLSQDGILSLSATLPGSKRQPVPLVTEDLDDAARDALLARSPFATEVEARPTGLFSGLRKLFGKR</sequence>